<keyword evidence="13" id="KW-1185">Reference proteome</keyword>
<evidence type="ECO:0000256" key="1">
    <source>
        <dbReference type="ARBA" id="ARBA00004651"/>
    </source>
</evidence>
<dbReference type="Proteomes" id="UP000298602">
    <property type="component" value="Chromosome"/>
</dbReference>
<keyword evidence="6 10" id="KW-0472">Membrane</keyword>
<sequence length="578" mass="62428">MGWKKLTIGKTIILCFGTFWVLLAVLCLLTIKRISELTDTTRLAVTGQKAVAAVARFEARQPRGNGTSLGGREDTTERQKTGATDVEASGLFSNEWLSQEERLELERIIPPLSGLLKELDGLHGFAGKGDNAEAQRIISLAQKIEKTINENIPSEKMVADKARRLGWDVTAMIGLVIVFTMLPAFLTSRKINGLLKGISHRMDAAAGDIEATSYKVSTASKSLAGGTTEQASALEQTTASLAHMASMIKKNAVNAARADQLVSETNLSVREATQSMAKLITAMADIEEATKETQEIVGTIDELAFQTNLLALNAAVEAARAGEAGPGFAVVAEEVRNLAIRSGCAARRTTELIEGTDMKIKNGSEVVGLTSRVFSEIASNTAIIKDLAVEIATASRQQSEEVDQITGAVTEMEKVTQENAANAEDLASVSEALHKQGDRLRRIIGDLLTLVHGGSHLSEDALKSIKAELRKLARDPRLKELNEMTHRKILAEWIRDHPNIEAVYSNRADGSFIYSEPPAGLSNAAVRPWWQRAMAEEEYISPVYISAITQKPCCTLSIPLYNGNGKIGGVLGIDLRVG</sequence>
<evidence type="ECO:0000256" key="5">
    <source>
        <dbReference type="ARBA" id="ARBA00022989"/>
    </source>
</evidence>
<keyword evidence="2" id="KW-1003">Cell membrane</keyword>
<dbReference type="Gene3D" id="1.10.287.950">
    <property type="entry name" value="Methyl-accepting chemotaxis protein"/>
    <property type="match status" value="1"/>
</dbReference>
<proteinExistence type="inferred from homology"/>
<evidence type="ECO:0000256" key="4">
    <source>
        <dbReference type="ARBA" id="ARBA00022692"/>
    </source>
</evidence>
<dbReference type="EMBL" id="CP040098">
    <property type="protein sequence ID" value="QCQ23165.1"/>
    <property type="molecule type" value="Genomic_DNA"/>
</dbReference>
<dbReference type="AlphaFoldDB" id="A0A4P8L7K4"/>
<evidence type="ECO:0000259" key="11">
    <source>
        <dbReference type="PROSITE" id="PS50111"/>
    </source>
</evidence>
<evidence type="ECO:0000256" key="9">
    <source>
        <dbReference type="SAM" id="MobiDB-lite"/>
    </source>
</evidence>
<dbReference type="OrthoDB" id="5342522at2"/>
<evidence type="ECO:0000313" key="12">
    <source>
        <dbReference type="EMBL" id="QCQ23165.1"/>
    </source>
</evidence>
<dbReference type="RefSeq" id="WP_137425445.1">
    <property type="nucleotide sequence ID" value="NZ_CP040098.1"/>
</dbReference>
<dbReference type="GO" id="GO:0004888">
    <property type="term" value="F:transmembrane signaling receptor activity"/>
    <property type="evidence" value="ECO:0007669"/>
    <property type="project" value="InterPro"/>
</dbReference>
<feature type="transmembrane region" description="Helical" evidence="10">
    <location>
        <begin position="165"/>
        <end position="186"/>
    </location>
</feature>
<feature type="region of interest" description="Disordered" evidence="9">
    <location>
        <begin position="62"/>
        <end position="83"/>
    </location>
</feature>
<dbReference type="GO" id="GO:0006935">
    <property type="term" value="P:chemotaxis"/>
    <property type="evidence" value="ECO:0007669"/>
    <property type="project" value="UniProtKB-KW"/>
</dbReference>
<dbReference type="PANTHER" id="PTHR43531:SF11">
    <property type="entry name" value="METHYL-ACCEPTING CHEMOTAXIS PROTEIN 3"/>
    <property type="match status" value="1"/>
</dbReference>
<keyword evidence="5 10" id="KW-1133">Transmembrane helix</keyword>
<dbReference type="InterPro" id="IPR004090">
    <property type="entry name" value="Chemotax_Me-accpt_rcpt"/>
</dbReference>
<dbReference type="PANTHER" id="PTHR43531">
    <property type="entry name" value="PROTEIN ICFG"/>
    <property type="match status" value="1"/>
</dbReference>
<name>A0A4P8L7K4_9BACT</name>
<accession>A0A4P8L7K4</accession>
<keyword evidence="3" id="KW-0145">Chemotaxis</keyword>
<evidence type="ECO:0000313" key="13">
    <source>
        <dbReference type="Proteomes" id="UP000298602"/>
    </source>
</evidence>
<dbReference type="GO" id="GO:0007165">
    <property type="term" value="P:signal transduction"/>
    <property type="evidence" value="ECO:0007669"/>
    <property type="project" value="UniProtKB-KW"/>
</dbReference>
<organism evidence="12 13">
    <name type="scientific">Desulfoglaeba alkanexedens ALDC</name>
    <dbReference type="NCBI Taxonomy" id="980445"/>
    <lineage>
        <taxon>Bacteria</taxon>
        <taxon>Pseudomonadati</taxon>
        <taxon>Thermodesulfobacteriota</taxon>
        <taxon>Syntrophobacteria</taxon>
        <taxon>Syntrophobacterales</taxon>
        <taxon>Syntrophobacteraceae</taxon>
        <taxon>Desulfoglaeba</taxon>
    </lineage>
</organism>
<dbReference type="KEGG" id="dax:FDQ92_13870"/>
<dbReference type="InterPro" id="IPR004089">
    <property type="entry name" value="MCPsignal_dom"/>
</dbReference>
<evidence type="ECO:0000256" key="7">
    <source>
        <dbReference type="ARBA" id="ARBA00029447"/>
    </source>
</evidence>
<protein>
    <recommendedName>
        <fullName evidence="11">Methyl-accepting transducer domain-containing protein</fullName>
    </recommendedName>
</protein>
<reference evidence="12 13" key="1">
    <citation type="submission" date="2019-05" db="EMBL/GenBank/DDBJ databases">
        <title>The Complete Genome Sequence of the n-alkane-degrading Desulfoglaeba alkanexedens ALDC reveals multiple alkylsuccinate synthase gene clusters.</title>
        <authorList>
            <person name="Callaghan A.V."/>
            <person name="Davidova I.A."/>
            <person name="Duncan K.E."/>
            <person name="Morris B."/>
            <person name="McInerney M.J."/>
        </authorList>
    </citation>
    <scope>NUCLEOTIDE SEQUENCE [LARGE SCALE GENOMIC DNA]</scope>
    <source>
        <strain evidence="12 13">ALDC</strain>
    </source>
</reference>
<evidence type="ECO:0000256" key="2">
    <source>
        <dbReference type="ARBA" id="ARBA00022475"/>
    </source>
</evidence>
<evidence type="ECO:0000256" key="3">
    <source>
        <dbReference type="ARBA" id="ARBA00022500"/>
    </source>
</evidence>
<dbReference type="Pfam" id="PF02743">
    <property type="entry name" value="dCache_1"/>
    <property type="match status" value="1"/>
</dbReference>
<evidence type="ECO:0000256" key="8">
    <source>
        <dbReference type="PROSITE-ProRule" id="PRU00284"/>
    </source>
</evidence>
<comment type="subcellular location">
    <subcellularLocation>
        <location evidence="1">Cell membrane</location>
        <topology evidence="1">Multi-pass membrane protein</topology>
    </subcellularLocation>
</comment>
<dbReference type="CDD" id="cd18773">
    <property type="entry name" value="PDC1_HK_sensor"/>
    <property type="match status" value="1"/>
</dbReference>
<comment type="similarity">
    <text evidence="7">Belongs to the methyl-accepting chemotaxis (MCP) protein family.</text>
</comment>
<feature type="transmembrane region" description="Helical" evidence="10">
    <location>
        <begin position="6"/>
        <end position="29"/>
    </location>
</feature>
<dbReference type="Gene3D" id="3.30.450.20">
    <property type="entry name" value="PAS domain"/>
    <property type="match status" value="1"/>
</dbReference>
<dbReference type="SUPFAM" id="SSF58104">
    <property type="entry name" value="Methyl-accepting chemotaxis protein (MCP) signaling domain"/>
    <property type="match status" value="1"/>
</dbReference>
<dbReference type="PROSITE" id="PS50111">
    <property type="entry name" value="CHEMOTAXIS_TRANSDUC_2"/>
    <property type="match status" value="1"/>
</dbReference>
<keyword evidence="8" id="KW-0807">Transducer</keyword>
<evidence type="ECO:0000256" key="6">
    <source>
        <dbReference type="ARBA" id="ARBA00023136"/>
    </source>
</evidence>
<gene>
    <name evidence="12" type="ORF">FDQ92_13870</name>
</gene>
<dbReference type="InterPro" id="IPR033479">
    <property type="entry name" value="dCache_1"/>
</dbReference>
<feature type="compositionally biased region" description="Basic and acidic residues" evidence="9">
    <location>
        <begin position="71"/>
        <end position="80"/>
    </location>
</feature>
<dbReference type="SUPFAM" id="SSF103190">
    <property type="entry name" value="Sensory domain-like"/>
    <property type="match status" value="1"/>
</dbReference>
<dbReference type="CDD" id="cd11386">
    <property type="entry name" value="MCP_signal"/>
    <property type="match status" value="1"/>
</dbReference>
<dbReference type="InterPro" id="IPR051310">
    <property type="entry name" value="MCP_chemotaxis"/>
</dbReference>
<dbReference type="InterPro" id="IPR029151">
    <property type="entry name" value="Sensor-like_sf"/>
</dbReference>
<feature type="domain" description="Methyl-accepting transducer" evidence="11">
    <location>
        <begin position="205"/>
        <end position="434"/>
    </location>
</feature>
<keyword evidence="4 10" id="KW-0812">Transmembrane</keyword>
<evidence type="ECO:0000256" key="10">
    <source>
        <dbReference type="SAM" id="Phobius"/>
    </source>
</evidence>
<dbReference type="GO" id="GO:0005886">
    <property type="term" value="C:plasma membrane"/>
    <property type="evidence" value="ECO:0007669"/>
    <property type="project" value="UniProtKB-SubCell"/>
</dbReference>
<dbReference type="SMART" id="SM00283">
    <property type="entry name" value="MA"/>
    <property type="match status" value="1"/>
</dbReference>
<reference evidence="12 13" key="2">
    <citation type="submission" date="2019-05" db="EMBL/GenBank/DDBJ databases">
        <authorList>
            <person name="Suflita J.M."/>
            <person name="Marks C.R."/>
        </authorList>
    </citation>
    <scope>NUCLEOTIDE SEQUENCE [LARGE SCALE GENOMIC DNA]</scope>
    <source>
        <strain evidence="12 13">ALDC</strain>
    </source>
</reference>
<dbReference type="Pfam" id="PF00015">
    <property type="entry name" value="MCPsignal"/>
    <property type="match status" value="1"/>
</dbReference>
<dbReference type="PRINTS" id="PR00260">
    <property type="entry name" value="CHEMTRNSDUCR"/>
</dbReference>